<accession>A0A8T3CDE2</accession>
<dbReference type="EMBL" id="JAGYWB010000001">
    <property type="protein sequence ID" value="KAI0530699.1"/>
    <property type="molecule type" value="Genomic_DNA"/>
</dbReference>
<proteinExistence type="predicted"/>
<organism evidence="1 2">
    <name type="scientific">Dendrobium nobile</name>
    <name type="common">Orchid</name>
    <dbReference type="NCBI Taxonomy" id="94219"/>
    <lineage>
        <taxon>Eukaryota</taxon>
        <taxon>Viridiplantae</taxon>
        <taxon>Streptophyta</taxon>
        <taxon>Embryophyta</taxon>
        <taxon>Tracheophyta</taxon>
        <taxon>Spermatophyta</taxon>
        <taxon>Magnoliopsida</taxon>
        <taxon>Liliopsida</taxon>
        <taxon>Asparagales</taxon>
        <taxon>Orchidaceae</taxon>
        <taxon>Epidendroideae</taxon>
        <taxon>Malaxideae</taxon>
        <taxon>Dendrobiinae</taxon>
        <taxon>Dendrobium</taxon>
    </lineage>
</organism>
<gene>
    <name evidence="1" type="ORF">KFK09_000247</name>
</gene>
<reference evidence="1" key="1">
    <citation type="journal article" date="2022" name="Front. Genet.">
        <title>Chromosome-Scale Assembly of the Dendrobium nobile Genome Provides Insights Into the Molecular Mechanism of the Biosynthesis of the Medicinal Active Ingredient of Dendrobium.</title>
        <authorList>
            <person name="Xu Q."/>
            <person name="Niu S.-C."/>
            <person name="Li K.-L."/>
            <person name="Zheng P.-J."/>
            <person name="Zhang X.-J."/>
            <person name="Jia Y."/>
            <person name="Liu Y."/>
            <person name="Niu Y.-X."/>
            <person name="Yu L.-H."/>
            <person name="Chen D.-F."/>
            <person name="Zhang G.-Q."/>
        </authorList>
    </citation>
    <scope>NUCLEOTIDE SEQUENCE</scope>
    <source>
        <tissue evidence="1">Leaf</tissue>
    </source>
</reference>
<name>A0A8T3CDE2_DENNO</name>
<sequence>MHLNDRRSHLFEDLCIVSYAHVTTFSVCSLLMIACKFVLELWSLQVSYSNLGIIQHLLHLDLEACSFINDIIILEWLEFSYQIFRF</sequence>
<evidence type="ECO:0000313" key="1">
    <source>
        <dbReference type="EMBL" id="KAI0530699.1"/>
    </source>
</evidence>
<dbReference type="Proteomes" id="UP000829196">
    <property type="component" value="Unassembled WGS sequence"/>
</dbReference>
<dbReference type="PROSITE" id="PS51257">
    <property type="entry name" value="PROKAR_LIPOPROTEIN"/>
    <property type="match status" value="1"/>
</dbReference>
<dbReference type="AlphaFoldDB" id="A0A8T3CDE2"/>
<protein>
    <submittedName>
        <fullName evidence="1">Uncharacterized protein</fullName>
    </submittedName>
</protein>
<evidence type="ECO:0000313" key="2">
    <source>
        <dbReference type="Proteomes" id="UP000829196"/>
    </source>
</evidence>
<comment type="caution">
    <text evidence="1">The sequence shown here is derived from an EMBL/GenBank/DDBJ whole genome shotgun (WGS) entry which is preliminary data.</text>
</comment>
<keyword evidence="2" id="KW-1185">Reference proteome</keyword>